<dbReference type="Pfam" id="PF00535">
    <property type="entry name" value="Glycos_transf_2"/>
    <property type="match status" value="1"/>
</dbReference>
<dbReference type="Gene3D" id="3.90.550.10">
    <property type="entry name" value="Spore Coat Polysaccharide Biosynthesis Protein SpsA, Chain A"/>
    <property type="match status" value="1"/>
</dbReference>
<evidence type="ECO:0000259" key="1">
    <source>
        <dbReference type="Pfam" id="PF00535"/>
    </source>
</evidence>
<protein>
    <recommendedName>
        <fullName evidence="1">Glycosyltransferase 2-like domain-containing protein</fullName>
    </recommendedName>
</protein>
<comment type="caution">
    <text evidence="2">The sequence shown here is derived from an EMBL/GenBank/DDBJ whole genome shotgun (WGS) entry which is preliminary data.</text>
</comment>
<dbReference type="EMBL" id="MGGI01000025">
    <property type="protein sequence ID" value="OGM24887.1"/>
    <property type="molecule type" value="Genomic_DNA"/>
</dbReference>
<dbReference type="CDD" id="cd02511">
    <property type="entry name" value="Beta4Glucosyltransferase"/>
    <property type="match status" value="1"/>
</dbReference>
<dbReference type="SUPFAM" id="SSF53448">
    <property type="entry name" value="Nucleotide-diphospho-sugar transferases"/>
    <property type="match status" value="1"/>
</dbReference>
<evidence type="ECO:0000313" key="3">
    <source>
        <dbReference type="Proteomes" id="UP000178851"/>
    </source>
</evidence>
<feature type="domain" description="Glycosyltransferase 2-like" evidence="1">
    <location>
        <begin position="4"/>
        <end position="128"/>
    </location>
</feature>
<name>A0A1F7YC37_9BACT</name>
<gene>
    <name evidence="2" type="ORF">A2627_02870</name>
</gene>
<proteinExistence type="predicted"/>
<dbReference type="PANTHER" id="PTHR43630:SF2">
    <property type="entry name" value="GLYCOSYLTRANSFERASE"/>
    <property type="match status" value="1"/>
</dbReference>
<organism evidence="2 3">
    <name type="scientific">Candidatus Woesebacteria bacterium RIFCSPHIGHO2_01_FULL_39_28</name>
    <dbReference type="NCBI Taxonomy" id="1802496"/>
    <lineage>
        <taxon>Bacteria</taxon>
        <taxon>Candidatus Woeseibacteriota</taxon>
    </lineage>
</organism>
<sequence length="241" mass="28487">MKLTVAIITLNEEKDLPRCLNSIRQLADEIVVVDCGSTDKTVEIARKFGVKVYSRKFDDYANQKNYALQLARGEWILSLDADEEISVDLAQEIKKVIKSDEFVAYAIPRENIILGKWIKHTRWQSELDRHIWLWKKNAGKWEGRVHEEVIVKGKVGILKNLKVHYQYGTVKEFLEMINNYSDLETKDKFSYSRLFFDPIYNFCVRYFYRLGVLDGWRGFVLSYLMGVYHLVTWVKVWERSK</sequence>
<dbReference type="InterPro" id="IPR029044">
    <property type="entry name" value="Nucleotide-diphossugar_trans"/>
</dbReference>
<accession>A0A1F7YC37</accession>
<reference evidence="2 3" key="1">
    <citation type="journal article" date="2016" name="Nat. Commun.">
        <title>Thousands of microbial genomes shed light on interconnected biogeochemical processes in an aquifer system.</title>
        <authorList>
            <person name="Anantharaman K."/>
            <person name="Brown C.T."/>
            <person name="Hug L.A."/>
            <person name="Sharon I."/>
            <person name="Castelle C.J."/>
            <person name="Probst A.J."/>
            <person name="Thomas B.C."/>
            <person name="Singh A."/>
            <person name="Wilkins M.J."/>
            <person name="Karaoz U."/>
            <person name="Brodie E.L."/>
            <person name="Williams K.H."/>
            <person name="Hubbard S.S."/>
            <person name="Banfield J.F."/>
        </authorList>
    </citation>
    <scope>NUCLEOTIDE SEQUENCE [LARGE SCALE GENOMIC DNA]</scope>
</reference>
<dbReference type="AlphaFoldDB" id="A0A1F7YC37"/>
<dbReference type="Proteomes" id="UP000178851">
    <property type="component" value="Unassembled WGS sequence"/>
</dbReference>
<evidence type="ECO:0000313" key="2">
    <source>
        <dbReference type="EMBL" id="OGM24887.1"/>
    </source>
</evidence>
<dbReference type="PANTHER" id="PTHR43630">
    <property type="entry name" value="POLY-BETA-1,6-N-ACETYL-D-GLUCOSAMINE SYNTHASE"/>
    <property type="match status" value="1"/>
</dbReference>
<dbReference type="InterPro" id="IPR001173">
    <property type="entry name" value="Glyco_trans_2-like"/>
</dbReference>